<evidence type="ECO:0000313" key="2">
    <source>
        <dbReference type="EMBL" id="HJB91005.1"/>
    </source>
</evidence>
<sequence length="465" mass="51329">MYFDKDDFTQDILTFGGSAVRFRSWKNLIYVDRPVDIKYQRMNLFIPEAYFEGGKINGYSSDSAPVFMPNTVGGYMPGNAGEPGCVSPEQDEPNSILGALAHGYVVAAPALRGRTLKALDGSFTGKAPACIVDYKAAVRFLRYFTTDLPGDKNKIITNGTSAGGALSALMGASGNHPDYEPWLQEVGAADARDDVFAASCYCPITDLEHADMAYEWQFLGVNEYRRSRMVMKEGGCPAFLPEEGLMDAAEIRASRGEAALFPSYINSLRLIACDGRPLTLEADGSGPFAEYVKRIVLRSAQTAIDQGKDLSSKSWLRQENGRAVSVDFDGYVRDITRMKTAPAFDALTMATAENSLFGSRWEDCRHFTAYSLENSLAGAGMAEEEIVRVMNPTRYIRDARAVTAKRWRIRHGERDRDTSLAVSAILALLLQEQGNEVDYCAPWDTPHSGDYDLDGLFAWIDQICR</sequence>
<gene>
    <name evidence="2" type="ORF">H9763_05995</name>
</gene>
<reference evidence="2" key="2">
    <citation type="submission" date="2021-04" db="EMBL/GenBank/DDBJ databases">
        <authorList>
            <person name="Gilroy R."/>
        </authorList>
    </citation>
    <scope>NUCLEOTIDE SEQUENCE</scope>
    <source>
        <strain evidence="2">USAMLcec3-2134</strain>
    </source>
</reference>
<dbReference type="NCBIfam" id="NF041556">
    <property type="entry name" value="tannase_B"/>
    <property type="match status" value="1"/>
</dbReference>
<protein>
    <submittedName>
        <fullName evidence="2">Alpha/beta hydrolase</fullName>
    </submittedName>
</protein>
<evidence type="ECO:0000259" key="1">
    <source>
        <dbReference type="Pfam" id="PF20434"/>
    </source>
</evidence>
<dbReference type="Gene3D" id="3.40.50.1820">
    <property type="entry name" value="alpha/beta hydrolase"/>
    <property type="match status" value="1"/>
</dbReference>
<dbReference type="Pfam" id="PF20434">
    <property type="entry name" value="BD-FAE"/>
    <property type="match status" value="1"/>
</dbReference>
<dbReference type="GO" id="GO:0016787">
    <property type="term" value="F:hydrolase activity"/>
    <property type="evidence" value="ECO:0007669"/>
    <property type="project" value="UniProtKB-KW"/>
</dbReference>
<dbReference type="AlphaFoldDB" id="A0A9D2MS56"/>
<evidence type="ECO:0000313" key="3">
    <source>
        <dbReference type="Proteomes" id="UP000886883"/>
    </source>
</evidence>
<dbReference type="InterPro" id="IPR049492">
    <property type="entry name" value="BD-FAE-like_dom"/>
</dbReference>
<dbReference type="EMBL" id="DWXE01000021">
    <property type="protein sequence ID" value="HJB91005.1"/>
    <property type="molecule type" value="Genomic_DNA"/>
</dbReference>
<accession>A0A9D2MS56</accession>
<proteinExistence type="predicted"/>
<dbReference type="Proteomes" id="UP000886883">
    <property type="component" value="Unassembled WGS sequence"/>
</dbReference>
<organism evidence="2 3">
    <name type="scientific">Candidatus Eisenbergiella merdigallinarum</name>
    <dbReference type="NCBI Taxonomy" id="2838552"/>
    <lineage>
        <taxon>Bacteria</taxon>
        <taxon>Bacillati</taxon>
        <taxon>Bacillota</taxon>
        <taxon>Clostridia</taxon>
        <taxon>Lachnospirales</taxon>
        <taxon>Lachnospiraceae</taxon>
        <taxon>Eisenbergiella</taxon>
    </lineage>
</organism>
<feature type="domain" description="BD-FAE-like" evidence="1">
    <location>
        <begin position="100"/>
        <end position="189"/>
    </location>
</feature>
<dbReference type="SUPFAM" id="SSF53474">
    <property type="entry name" value="alpha/beta-Hydrolases"/>
    <property type="match status" value="1"/>
</dbReference>
<comment type="caution">
    <text evidence="2">The sequence shown here is derived from an EMBL/GenBank/DDBJ whole genome shotgun (WGS) entry which is preliminary data.</text>
</comment>
<name>A0A9D2MS56_9FIRM</name>
<dbReference type="InterPro" id="IPR029058">
    <property type="entry name" value="AB_hydrolase_fold"/>
</dbReference>
<dbReference type="InterPro" id="IPR048124">
    <property type="entry name" value="Tannase_B"/>
</dbReference>
<keyword evidence="2" id="KW-0378">Hydrolase</keyword>
<reference evidence="2" key="1">
    <citation type="journal article" date="2021" name="PeerJ">
        <title>Extensive microbial diversity within the chicken gut microbiome revealed by metagenomics and culture.</title>
        <authorList>
            <person name="Gilroy R."/>
            <person name="Ravi A."/>
            <person name="Getino M."/>
            <person name="Pursley I."/>
            <person name="Horton D.L."/>
            <person name="Alikhan N.F."/>
            <person name="Baker D."/>
            <person name="Gharbi K."/>
            <person name="Hall N."/>
            <person name="Watson M."/>
            <person name="Adriaenssens E.M."/>
            <person name="Foster-Nyarko E."/>
            <person name="Jarju S."/>
            <person name="Secka A."/>
            <person name="Antonio M."/>
            <person name="Oren A."/>
            <person name="Chaudhuri R.R."/>
            <person name="La Ragione R."/>
            <person name="Hildebrand F."/>
            <person name="Pallen M.J."/>
        </authorList>
    </citation>
    <scope>NUCLEOTIDE SEQUENCE</scope>
    <source>
        <strain evidence="2">USAMLcec3-2134</strain>
    </source>
</reference>